<feature type="transmembrane region" description="Helical" evidence="2">
    <location>
        <begin position="20"/>
        <end position="40"/>
    </location>
</feature>
<name>A0ABY7YSM3_9HYPH</name>
<evidence type="ECO:0000313" key="4">
    <source>
        <dbReference type="EMBL" id="WDR04368.1"/>
    </source>
</evidence>
<feature type="region of interest" description="Disordered" evidence="1">
    <location>
        <begin position="387"/>
        <end position="412"/>
    </location>
</feature>
<evidence type="ECO:0000259" key="3">
    <source>
        <dbReference type="Pfam" id="PF20990"/>
    </source>
</evidence>
<dbReference type="Proteomes" id="UP001220530">
    <property type="component" value="Chromosome"/>
</dbReference>
<keyword evidence="5" id="KW-1185">Reference proteome</keyword>
<evidence type="ECO:0000313" key="5">
    <source>
        <dbReference type="Proteomes" id="UP001220530"/>
    </source>
</evidence>
<evidence type="ECO:0000256" key="1">
    <source>
        <dbReference type="SAM" id="MobiDB-lite"/>
    </source>
</evidence>
<reference evidence="4 5" key="1">
    <citation type="submission" date="2023-02" db="EMBL/GenBank/DDBJ databases">
        <title>Devosia algicola sp. nov., isolated from the phycosphere of marine algae.</title>
        <authorList>
            <person name="Kim J.M."/>
            <person name="Lee J.K."/>
            <person name="Choi B.J."/>
            <person name="Bayburt H."/>
            <person name="Jeon C.O."/>
        </authorList>
    </citation>
    <scope>NUCLEOTIDE SEQUENCE [LARGE SCALE GENOMIC DNA]</scope>
    <source>
        <strain evidence="4 5">G20-9</strain>
    </source>
</reference>
<accession>A0ABY7YSM3</accession>
<organism evidence="4 5">
    <name type="scientific">Devosia algicola</name>
    <dbReference type="NCBI Taxonomy" id="3026418"/>
    <lineage>
        <taxon>Bacteria</taxon>
        <taxon>Pseudomonadati</taxon>
        <taxon>Pseudomonadota</taxon>
        <taxon>Alphaproteobacteria</taxon>
        <taxon>Hyphomicrobiales</taxon>
        <taxon>Devosiaceae</taxon>
        <taxon>Devosia</taxon>
    </lineage>
</organism>
<feature type="transmembrane region" description="Helical" evidence="2">
    <location>
        <begin position="224"/>
        <end position="244"/>
    </location>
</feature>
<dbReference type="InterPro" id="IPR048389">
    <property type="entry name" value="YciQ-like_C"/>
</dbReference>
<protein>
    <submittedName>
        <fullName evidence="4">DUF2207 domain-containing protein</fullName>
    </submittedName>
</protein>
<evidence type="ECO:0000256" key="2">
    <source>
        <dbReference type="SAM" id="Phobius"/>
    </source>
</evidence>
<feature type="transmembrane region" description="Helical" evidence="2">
    <location>
        <begin position="194"/>
        <end position="212"/>
    </location>
</feature>
<feature type="domain" description="Predicted membrane protein YciQ-like C-terminal" evidence="3">
    <location>
        <begin position="55"/>
        <end position="333"/>
    </location>
</feature>
<feature type="transmembrane region" description="Helical" evidence="2">
    <location>
        <begin position="167"/>
        <end position="188"/>
    </location>
</feature>
<gene>
    <name evidence="4" type="ORF">PSQ19_18550</name>
</gene>
<dbReference type="EMBL" id="CP118246">
    <property type="protein sequence ID" value="WDR04368.1"/>
    <property type="molecule type" value="Genomic_DNA"/>
</dbReference>
<sequence>MLVPPSSQTQFFYWLADRQASIIPGLGALLTLIYFSVAWWRVGRDPKKGIVIPLFHPPHDVSPALAQYIDNWGWKGNGWTAFTAAIFNLGVKGLVQIDNTGDLKVTPTGRTANTDLTPAETKLFDYVRSSGGFTINKTTGPTLNTKRSEFISTIVGKNRDLWFRNNVPYSLLGGILALAMLGILVWLGYLDLPFLIIAVVGGVFLGGFAGASKRVMAGNAFSKILFFGWIAIVGINMAGGALTALSTLRFSSATLAALTIVAATIIFAILMRAPTIAGRAMMDKIDGLKLYLETAEKNRLNMDKAPPMTVKRFEALLPFAIALGVEKPWSEHFQGELARNAVADQPSGVGYHPMWYSGSNFSANRFASDISTAATSMSAAMVAAQPVQSSTSGGGGGGSSGGGGGGGGGGGW</sequence>
<feature type="transmembrane region" description="Helical" evidence="2">
    <location>
        <begin position="250"/>
        <end position="271"/>
    </location>
</feature>
<dbReference type="Pfam" id="PF20990">
    <property type="entry name" value="DUF2207_C"/>
    <property type="match status" value="1"/>
</dbReference>
<proteinExistence type="predicted"/>
<feature type="compositionally biased region" description="Gly residues" evidence="1">
    <location>
        <begin position="392"/>
        <end position="412"/>
    </location>
</feature>
<keyword evidence="2" id="KW-0472">Membrane</keyword>
<keyword evidence="2" id="KW-1133">Transmembrane helix</keyword>
<keyword evidence="2" id="KW-0812">Transmembrane</keyword>